<sequence length="106" mass="12108">MTGYSRERFPHWAAQGSGCDTRGRRGDQPYAFDPEIYQRRNVVERAIARLRRYRAPASHHAKRAVVCRCQICWSPPWTGSHDAWGRLQPLPGTRAPEGRPAVTYSS</sequence>
<accession>A0AA37BIY2</accession>
<dbReference type="EMBL" id="BMQD01000012">
    <property type="protein sequence ID" value="GGK77719.1"/>
    <property type="molecule type" value="Genomic_DNA"/>
</dbReference>
<gene>
    <name evidence="2" type="ORF">GCM10010126_41390</name>
</gene>
<name>A0AA37BIY2_9ACTN</name>
<feature type="region of interest" description="Disordered" evidence="1">
    <location>
        <begin position="1"/>
        <end position="26"/>
    </location>
</feature>
<dbReference type="AlphaFoldDB" id="A0AA37BIY2"/>
<reference evidence="2" key="2">
    <citation type="submission" date="2022-09" db="EMBL/GenBank/DDBJ databases">
        <authorList>
            <person name="Sun Q."/>
            <person name="Ohkuma M."/>
        </authorList>
    </citation>
    <scope>NUCLEOTIDE SEQUENCE</scope>
    <source>
        <strain evidence="2">JCM 3093</strain>
    </source>
</reference>
<evidence type="ECO:0000313" key="2">
    <source>
        <dbReference type="EMBL" id="GGK77719.1"/>
    </source>
</evidence>
<proteinExistence type="predicted"/>
<reference evidence="2" key="1">
    <citation type="journal article" date="2014" name="Int. J. Syst. Evol. Microbiol.">
        <title>Complete genome sequence of Corynebacterium casei LMG S-19264T (=DSM 44701T), isolated from a smear-ripened cheese.</title>
        <authorList>
            <consortium name="US DOE Joint Genome Institute (JGI-PGF)"/>
            <person name="Walter F."/>
            <person name="Albersmeier A."/>
            <person name="Kalinowski J."/>
            <person name="Ruckert C."/>
        </authorList>
    </citation>
    <scope>NUCLEOTIDE SEQUENCE</scope>
    <source>
        <strain evidence="2">JCM 3093</strain>
    </source>
</reference>
<protein>
    <recommendedName>
        <fullName evidence="4">Transposase</fullName>
    </recommendedName>
</protein>
<dbReference type="Proteomes" id="UP000627984">
    <property type="component" value="Unassembled WGS sequence"/>
</dbReference>
<feature type="region of interest" description="Disordered" evidence="1">
    <location>
        <begin position="86"/>
        <end position="106"/>
    </location>
</feature>
<feature type="compositionally biased region" description="Basic and acidic residues" evidence="1">
    <location>
        <begin position="1"/>
        <end position="10"/>
    </location>
</feature>
<evidence type="ECO:0000256" key="1">
    <source>
        <dbReference type="SAM" id="MobiDB-lite"/>
    </source>
</evidence>
<comment type="caution">
    <text evidence="2">The sequence shown here is derived from an EMBL/GenBank/DDBJ whole genome shotgun (WGS) entry which is preliminary data.</text>
</comment>
<organism evidence="2 3">
    <name type="scientific">Planomonospora parontospora</name>
    <dbReference type="NCBI Taxonomy" id="58119"/>
    <lineage>
        <taxon>Bacteria</taxon>
        <taxon>Bacillati</taxon>
        <taxon>Actinomycetota</taxon>
        <taxon>Actinomycetes</taxon>
        <taxon>Streptosporangiales</taxon>
        <taxon>Streptosporangiaceae</taxon>
        <taxon>Planomonospora</taxon>
    </lineage>
</organism>
<evidence type="ECO:0000313" key="3">
    <source>
        <dbReference type="Proteomes" id="UP000627984"/>
    </source>
</evidence>
<evidence type="ECO:0008006" key="4">
    <source>
        <dbReference type="Google" id="ProtNLM"/>
    </source>
</evidence>